<dbReference type="HOGENOM" id="CLU_372105_0_0_10"/>
<dbReference type="InterPro" id="IPR045269">
    <property type="entry name" value="Atg1-like"/>
</dbReference>
<protein>
    <submittedName>
        <fullName evidence="8">Serine/threonine protein kinase</fullName>
    </submittedName>
</protein>
<dbReference type="SUPFAM" id="SSF48452">
    <property type="entry name" value="TPR-like"/>
    <property type="match status" value="1"/>
</dbReference>
<dbReference type="SUPFAM" id="SSF56112">
    <property type="entry name" value="Protein kinase-like (PK-like)"/>
    <property type="match status" value="1"/>
</dbReference>
<evidence type="ECO:0000313" key="9">
    <source>
        <dbReference type="Proteomes" id="UP000033054"/>
    </source>
</evidence>
<evidence type="ECO:0000313" key="8">
    <source>
        <dbReference type="EMBL" id="AKD56147.1"/>
    </source>
</evidence>
<dbReference type="InterPro" id="IPR011009">
    <property type="entry name" value="Kinase-like_dom_sf"/>
</dbReference>
<dbReference type="PANTHER" id="PTHR24348:SF22">
    <property type="entry name" value="NON-SPECIFIC SERINE_THREONINE PROTEIN KINASE"/>
    <property type="match status" value="1"/>
</dbReference>
<feature type="domain" description="Protein kinase" evidence="7">
    <location>
        <begin position="20"/>
        <end position="303"/>
    </location>
</feature>
<dbReference type="Pfam" id="PF00069">
    <property type="entry name" value="Pkinase"/>
    <property type="match status" value="1"/>
</dbReference>
<dbReference type="CDD" id="cd14014">
    <property type="entry name" value="STKc_PknB_like"/>
    <property type="match status" value="1"/>
</dbReference>
<keyword evidence="9" id="KW-1185">Reference proteome</keyword>
<dbReference type="GO" id="GO:0005524">
    <property type="term" value="F:ATP binding"/>
    <property type="evidence" value="ECO:0007669"/>
    <property type="project" value="UniProtKB-UniRule"/>
</dbReference>
<dbReference type="PATRIC" id="fig|1379870.5.peg.3438"/>
<accession>A0A0E3V7T5</accession>
<feature type="compositionally biased region" description="Basic and acidic residues" evidence="6">
    <location>
        <begin position="603"/>
        <end position="615"/>
    </location>
</feature>
<keyword evidence="4 5" id="KW-0067">ATP-binding</keyword>
<dbReference type="EMBL" id="CP010429">
    <property type="protein sequence ID" value="AKD56147.1"/>
    <property type="molecule type" value="Genomic_DNA"/>
</dbReference>
<feature type="compositionally biased region" description="Basic and acidic residues" evidence="6">
    <location>
        <begin position="646"/>
        <end position="656"/>
    </location>
</feature>
<dbReference type="GO" id="GO:0016020">
    <property type="term" value="C:membrane"/>
    <property type="evidence" value="ECO:0007669"/>
    <property type="project" value="TreeGrafter"/>
</dbReference>
<keyword evidence="1" id="KW-0808">Transferase</keyword>
<dbReference type="AlphaFoldDB" id="A0A0E3V7T5"/>
<dbReference type="GO" id="GO:0004674">
    <property type="term" value="F:protein serine/threonine kinase activity"/>
    <property type="evidence" value="ECO:0007669"/>
    <property type="project" value="UniProtKB-KW"/>
</dbReference>
<dbReference type="Proteomes" id="UP000033054">
    <property type="component" value="Chromosome"/>
</dbReference>
<evidence type="ECO:0000259" key="7">
    <source>
        <dbReference type="PROSITE" id="PS50011"/>
    </source>
</evidence>
<evidence type="ECO:0000256" key="6">
    <source>
        <dbReference type="SAM" id="MobiDB-lite"/>
    </source>
</evidence>
<dbReference type="Gene3D" id="1.10.510.10">
    <property type="entry name" value="Transferase(Phosphotransferase) domain 1"/>
    <property type="match status" value="1"/>
</dbReference>
<dbReference type="PROSITE" id="PS00107">
    <property type="entry name" value="PROTEIN_KINASE_ATP"/>
    <property type="match status" value="1"/>
</dbReference>
<reference evidence="8 9" key="1">
    <citation type="journal article" date="2014" name="Curr. Microbiol.">
        <title>Spirosoma radiotolerans sp. nov., a gamma-radiation-resistant bacterium isolated from gamma ray-irradiated soil.</title>
        <authorList>
            <person name="Lee J.J."/>
            <person name="Srinivasan S."/>
            <person name="Lim S."/>
            <person name="Joe M."/>
            <person name="Im S."/>
            <person name="Bae S.I."/>
            <person name="Park K.R."/>
            <person name="Han J.H."/>
            <person name="Park S.H."/>
            <person name="Joo B.M."/>
            <person name="Park S.J."/>
            <person name="Kim M.K."/>
        </authorList>
    </citation>
    <scope>NUCLEOTIDE SEQUENCE [LARGE SCALE GENOMIC DNA]</scope>
    <source>
        <strain evidence="8 9">DG5A</strain>
    </source>
</reference>
<evidence type="ECO:0000256" key="3">
    <source>
        <dbReference type="ARBA" id="ARBA00022777"/>
    </source>
</evidence>
<keyword evidence="3 8" id="KW-0418">Kinase</keyword>
<evidence type="ECO:0000256" key="2">
    <source>
        <dbReference type="ARBA" id="ARBA00022741"/>
    </source>
</evidence>
<dbReference type="InterPro" id="IPR017441">
    <property type="entry name" value="Protein_kinase_ATP_BS"/>
</dbReference>
<dbReference type="GO" id="GO:0005829">
    <property type="term" value="C:cytosol"/>
    <property type="evidence" value="ECO:0007669"/>
    <property type="project" value="TreeGrafter"/>
</dbReference>
<feature type="binding site" evidence="5">
    <location>
        <position position="49"/>
    </location>
    <ligand>
        <name>ATP</name>
        <dbReference type="ChEBI" id="CHEBI:30616"/>
    </ligand>
</feature>
<dbReference type="PANTHER" id="PTHR24348">
    <property type="entry name" value="SERINE/THREONINE-PROTEIN KINASE UNC-51-RELATED"/>
    <property type="match status" value="1"/>
</dbReference>
<keyword evidence="8" id="KW-0723">Serine/threonine-protein kinase</keyword>
<proteinExistence type="predicted"/>
<dbReference type="RefSeq" id="WP_046574962.1">
    <property type="nucleotide sequence ID" value="NZ_CP010429.1"/>
</dbReference>
<dbReference type="InterPro" id="IPR000719">
    <property type="entry name" value="Prot_kinase_dom"/>
</dbReference>
<dbReference type="InterPro" id="IPR008271">
    <property type="entry name" value="Ser/Thr_kinase_AS"/>
</dbReference>
<feature type="region of interest" description="Disordered" evidence="6">
    <location>
        <begin position="502"/>
        <end position="534"/>
    </location>
</feature>
<feature type="region of interest" description="Disordered" evidence="6">
    <location>
        <begin position="600"/>
        <end position="656"/>
    </location>
</feature>
<feature type="compositionally biased region" description="Basic and acidic residues" evidence="6">
    <location>
        <begin position="623"/>
        <end position="636"/>
    </location>
</feature>
<feature type="region of interest" description="Disordered" evidence="6">
    <location>
        <begin position="433"/>
        <end position="462"/>
    </location>
</feature>
<dbReference type="GO" id="GO:0000407">
    <property type="term" value="C:phagophore assembly site"/>
    <property type="evidence" value="ECO:0007669"/>
    <property type="project" value="TreeGrafter"/>
</dbReference>
<sequence>MNQTFTSFKDFKQRYPIRPNDEGALLGSGSYGRVIKVEDQLETEWVAVKISEFKGNDTKSLKAEVELAQRVPRQTNIARYDACYRLETDTSVSDFAIMKYYPDGNLADLIRRVALTPSQIYDITQGILLGLQHLHRHRIVHRDFKPANILISRDNAGRFIPKIADFGLSKLVSDEELDSSDFDLSDGRGTPSYKAPEQIEGSRVSFNLDLWAFGVILYEMMTGEKPFRSDARNSSEQSVRREIEKKIVTVDLPARLDQVAEPYRAIIRRCLVRDIHERVRKEQELLDLLDAIPQLIAEAHELLNKQEYKLASTLYEQVLAKREHHSEAQKGLEQCVARLQQQHQVSLLQEAQNLMSQQRFAQAKVLYEQVLRLNAVEETAIRGLALCIEALRPKSLVPEPELTDVYQEERTDVYVPTPAPIVKPDKPLAVRGVKRESAKATKPAFAAPAKSSTKPASQPPVLPPISQPVLVNPTGRVFPWRVVAPIALVVGGIVLYVNLGSTTPDPSKPTGKTERHSKAAVSPTIGSKPVPEKTPEVIKPLLGESKEALKARIDIALGKAKRSYLQKDYMAVVTMTNSALRLDSERRDVAALRTEAITAMKELPGKMPEEKKTEEPVAGSPESPKKETPESDKSKATETTPIPESPKNEKLEAQEKYDQLIESGQKAIAKGNNKTKAIADFTEARSLAKEQELNTAKADAAYTTYMATANRIFDRDEFEGAKDWYQVAKSLKDTEEVRRKIKQCTNQ</sequence>
<dbReference type="OrthoDB" id="9813021at2"/>
<keyword evidence="2 5" id="KW-0547">Nucleotide-binding</keyword>
<dbReference type="GO" id="GO:0005776">
    <property type="term" value="C:autophagosome"/>
    <property type="evidence" value="ECO:0007669"/>
    <property type="project" value="TreeGrafter"/>
</dbReference>
<evidence type="ECO:0000256" key="4">
    <source>
        <dbReference type="ARBA" id="ARBA00022840"/>
    </source>
</evidence>
<gene>
    <name evidence="8" type="ORF">SD10_15825</name>
</gene>
<dbReference type="STRING" id="1379870.SD10_15825"/>
<dbReference type="PROSITE" id="PS50011">
    <property type="entry name" value="PROTEIN_KINASE_DOM"/>
    <property type="match status" value="1"/>
</dbReference>
<dbReference type="PROSITE" id="PS00108">
    <property type="entry name" value="PROTEIN_KINASE_ST"/>
    <property type="match status" value="1"/>
</dbReference>
<evidence type="ECO:0000256" key="1">
    <source>
        <dbReference type="ARBA" id="ARBA00022679"/>
    </source>
</evidence>
<feature type="compositionally biased region" description="Low complexity" evidence="6">
    <location>
        <begin position="440"/>
        <end position="456"/>
    </location>
</feature>
<organism evidence="8 9">
    <name type="scientific">Spirosoma radiotolerans</name>
    <dbReference type="NCBI Taxonomy" id="1379870"/>
    <lineage>
        <taxon>Bacteria</taxon>
        <taxon>Pseudomonadati</taxon>
        <taxon>Bacteroidota</taxon>
        <taxon>Cytophagia</taxon>
        <taxon>Cytophagales</taxon>
        <taxon>Cytophagaceae</taxon>
        <taxon>Spirosoma</taxon>
    </lineage>
</organism>
<dbReference type="KEGG" id="srd:SD10_15825"/>
<evidence type="ECO:0000256" key="5">
    <source>
        <dbReference type="PROSITE-ProRule" id="PRU10141"/>
    </source>
</evidence>
<dbReference type="InterPro" id="IPR011990">
    <property type="entry name" value="TPR-like_helical_dom_sf"/>
</dbReference>
<name>A0A0E3V7T5_9BACT</name>